<dbReference type="SUPFAM" id="SSF51905">
    <property type="entry name" value="FAD/NAD(P)-binding domain"/>
    <property type="match status" value="1"/>
</dbReference>
<comment type="pathway">
    <text evidence="1">Secondary metabolite biosynthesis.</text>
</comment>
<gene>
    <name evidence="8" type="ORF">PG997_008972</name>
</gene>
<dbReference type="Pfam" id="PF01494">
    <property type="entry name" value="FAD_binding_3"/>
    <property type="match status" value="1"/>
</dbReference>
<evidence type="ECO:0000313" key="8">
    <source>
        <dbReference type="EMBL" id="KAK8081154.1"/>
    </source>
</evidence>
<feature type="domain" description="FAD-binding" evidence="7">
    <location>
        <begin position="13"/>
        <end position="369"/>
    </location>
</feature>
<proteinExistence type="inferred from homology"/>
<dbReference type="GeneID" id="92046347"/>
<dbReference type="EMBL" id="JAQQWN010000006">
    <property type="protein sequence ID" value="KAK8081154.1"/>
    <property type="molecule type" value="Genomic_DNA"/>
</dbReference>
<evidence type="ECO:0000259" key="7">
    <source>
        <dbReference type="Pfam" id="PF01494"/>
    </source>
</evidence>
<keyword evidence="9" id="KW-1185">Reference proteome</keyword>
<organism evidence="8 9">
    <name type="scientific">Apiospora hydei</name>
    <dbReference type="NCBI Taxonomy" id="1337664"/>
    <lineage>
        <taxon>Eukaryota</taxon>
        <taxon>Fungi</taxon>
        <taxon>Dikarya</taxon>
        <taxon>Ascomycota</taxon>
        <taxon>Pezizomycotina</taxon>
        <taxon>Sordariomycetes</taxon>
        <taxon>Xylariomycetidae</taxon>
        <taxon>Amphisphaeriales</taxon>
        <taxon>Apiosporaceae</taxon>
        <taxon>Apiospora</taxon>
    </lineage>
</organism>
<keyword evidence="4" id="KW-0274">FAD</keyword>
<dbReference type="PANTHER" id="PTHR13789:SF238">
    <property type="entry name" value="PUTATIVE (AFU_ORTHOLOGUE AFUA_2G01680)-RELATED"/>
    <property type="match status" value="1"/>
</dbReference>
<dbReference type="Gene3D" id="3.50.50.60">
    <property type="entry name" value="FAD/NAD(P)-binding domain"/>
    <property type="match status" value="1"/>
</dbReference>
<evidence type="ECO:0000256" key="2">
    <source>
        <dbReference type="ARBA" id="ARBA00007992"/>
    </source>
</evidence>
<keyword evidence="5" id="KW-0560">Oxidoreductase</keyword>
<comment type="similarity">
    <text evidence="2">Belongs to the paxM FAD-dependent monooxygenase family.</text>
</comment>
<dbReference type="RefSeq" id="XP_066668629.1">
    <property type="nucleotide sequence ID" value="XM_066813287.1"/>
</dbReference>
<evidence type="ECO:0000313" key="9">
    <source>
        <dbReference type="Proteomes" id="UP001433268"/>
    </source>
</evidence>
<comment type="caution">
    <text evidence="8">The sequence shown here is derived from an EMBL/GenBank/DDBJ whole genome shotgun (WGS) entry which is preliminary data.</text>
</comment>
<evidence type="ECO:0000256" key="4">
    <source>
        <dbReference type="ARBA" id="ARBA00022827"/>
    </source>
</evidence>
<dbReference type="Proteomes" id="UP001433268">
    <property type="component" value="Unassembled WGS sequence"/>
</dbReference>
<dbReference type="PANTHER" id="PTHR13789">
    <property type="entry name" value="MONOOXYGENASE"/>
    <property type="match status" value="1"/>
</dbReference>
<evidence type="ECO:0000256" key="1">
    <source>
        <dbReference type="ARBA" id="ARBA00005179"/>
    </source>
</evidence>
<accession>A0ABR1WG55</accession>
<reference evidence="8 9" key="1">
    <citation type="submission" date="2023-01" db="EMBL/GenBank/DDBJ databases">
        <title>Analysis of 21 Apiospora genomes using comparative genomics revels a genus with tremendous synthesis potential of carbohydrate active enzymes and secondary metabolites.</title>
        <authorList>
            <person name="Sorensen T."/>
        </authorList>
    </citation>
    <scope>NUCLEOTIDE SEQUENCE [LARGE SCALE GENOMIC DNA]</scope>
    <source>
        <strain evidence="8 9">CBS 114990</strain>
    </source>
</reference>
<dbReference type="PRINTS" id="PR00420">
    <property type="entry name" value="RNGMNOXGNASE"/>
</dbReference>
<evidence type="ECO:0000256" key="5">
    <source>
        <dbReference type="ARBA" id="ARBA00023002"/>
    </source>
</evidence>
<evidence type="ECO:0000256" key="6">
    <source>
        <dbReference type="ARBA" id="ARBA00023033"/>
    </source>
</evidence>
<evidence type="ECO:0000256" key="3">
    <source>
        <dbReference type="ARBA" id="ARBA00022630"/>
    </source>
</evidence>
<dbReference type="SUPFAM" id="SSF54373">
    <property type="entry name" value="FAD-linked reductases, C-terminal domain"/>
    <property type="match status" value="1"/>
</dbReference>
<keyword evidence="6" id="KW-0503">Monooxygenase</keyword>
<dbReference type="InterPro" id="IPR036188">
    <property type="entry name" value="FAD/NAD-bd_sf"/>
</dbReference>
<name>A0ABR1WG55_9PEZI</name>
<dbReference type="InterPro" id="IPR002938">
    <property type="entry name" value="FAD-bd"/>
</dbReference>
<sequence>MASFDGNSDSPLHVLVVGGGLSGLATAISVSLAGHRATVFEAAPQPHPFGSGVVTCPNGTRLLSRWGIDEDVPDTGNHTSIAGWQLCDPLGTPLRQVLIAGDGGDDAKAHQGSLPPWTFHRVNLQLALLRRAQELGATVRFGARVTGLDDEDDDAGVTIQLESGETHQGDLVVIAEGTNSRLRNVILDQPVDPVATGYVAYRITVDRSMVHDPALVTFMNAAGIRTWVGKGSYVSAFPMRRGAQLSMMVLIPHGQLPHGATAAPEQELKDYFKKWDTLLPSMIDAAQRVNKWAAMHLLPEHCSPQGTCILVGDAANTMSPFLNQGLSLDLEDAATIGCLLGHVHSTSQLPAATALYARLRNAQAKRVREETAIFEKQLRDMAGGCINDEESSAPGARSCSKLEYAQATSVHTTSTDFGDRTGRLAPEWMWSYDAYAEAEAAFKSDPF</sequence>
<dbReference type="InterPro" id="IPR050493">
    <property type="entry name" value="FAD-dep_Monooxygenase_BioMet"/>
</dbReference>
<protein>
    <submittedName>
        <fullName evidence="8">FAD binding domain-containing protein</fullName>
    </submittedName>
</protein>
<keyword evidence="3" id="KW-0285">Flavoprotein</keyword>